<evidence type="ECO:0008006" key="4">
    <source>
        <dbReference type="Google" id="ProtNLM"/>
    </source>
</evidence>
<feature type="chain" id="PRO_5045290151" description="Secreted protein" evidence="1">
    <location>
        <begin position="20"/>
        <end position="116"/>
    </location>
</feature>
<feature type="signal peptide" evidence="1">
    <location>
        <begin position="1"/>
        <end position="19"/>
    </location>
</feature>
<reference evidence="3" key="1">
    <citation type="journal article" date="2019" name="Int. J. Syst. Evol. Microbiol.">
        <title>The Global Catalogue of Microorganisms (GCM) 10K type strain sequencing project: providing services to taxonomists for standard genome sequencing and annotation.</title>
        <authorList>
            <consortium name="The Broad Institute Genomics Platform"/>
            <consortium name="The Broad Institute Genome Sequencing Center for Infectious Disease"/>
            <person name="Wu L."/>
            <person name="Ma J."/>
        </authorList>
    </citation>
    <scope>NUCLEOTIDE SEQUENCE [LARGE SCALE GENOMIC DNA]</scope>
    <source>
        <strain evidence="3">CECT 8482</strain>
    </source>
</reference>
<organism evidence="2 3">
    <name type="scientific">Paracoccus cavernae</name>
    <dbReference type="NCBI Taxonomy" id="1571207"/>
    <lineage>
        <taxon>Bacteria</taxon>
        <taxon>Pseudomonadati</taxon>
        <taxon>Pseudomonadota</taxon>
        <taxon>Alphaproteobacteria</taxon>
        <taxon>Rhodobacterales</taxon>
        <taxon>Paracoccaceae</taxon>
        <taxon>Paracoccus</taxon>
    </lineage>
</organism>
<keyword evidence="3" id="KW-1185">Reference proteome</keyword>
<gene>
    <name evidence="2" type="ORF">QWZ10_05735</name>
</gene>
<accession>A0ABT8D446</accession>
<evidence type="ECO:0000256" key="1">
    <source>
        <dbReference type="SAM" id="SignalP"/>
    </source>
</evidence>
<comment type="caution">
    <text evidence="2">The sequence shown here is derived from an EMBL/GenBank/DDBJ whole genome shotgun (WGS) entry which is preliminary data.</text>
</comment>
<dbReference type="Proteomes" id="UP001243846">
    <property type="component" value="Unassembled WGS sequence"/>
</dbReference>
<keyword evidence="1" id="KW-0732">Signal</keyword>
<name>A0ABT8D446_9RHOB</name>
<proteinExistence type="predicted"/>
<evidence type="ECO:0000313" key="3">
    <source>
        <dbReference type="Proteomes" id="UP001243846"/>
    </source>
</evidence>
<dbReference type="EMBL" id="JAUFRC010000001">
    <property type="protein sequence ID" value="MDN3711437.1"/>
    <property type="molecule type" value="Genomic_DNA"/>
</dbReference>
<evidence type="ECO:0000313" key="2">
    <source>
        <dbReference type="EMBL" id="MDN3711437.1"/>
    </source>
</evidence>
<sequence length="116" mass="12720">MVMVMVMVMVLSQAELALAPARVAQVAGSRKAALRADRIGLAKTMANCSGCPTAKPLYTVAGSGSASTGRQRQKRRNRIEIRVDRLRDWLCADHGEPRPEPPFLLVMLTVIALFMR</sequence>
<protein>
    <recommendedName>
        <fullName evidence="4">Secreted protein</fullName>
    </recommendedName>
</protein>